<dbReference type="Proteomes" id="UP000184267">
    <property type="component" value="Unassembled WGS sequence"/>
</dbReference>
<proteinExistence type="predicted"/>
<feature type="region of interest" description="Disordered" evidence="1">
    <location>
        <begin position="1"/>
        <end position="64"/>
    </location>
</feature>
<dbReference type="Pfam" id="PF17104">
    <property type="entry name" value="YBL010C_LAA2"/>
    <property type="match status" value="1"/>
</dbReference>
<name>A0A1M2VYC1_TRAPU</name>
<comment type="caution">
    <text evidence="2">The sequence shown here is derived from an EMBL/GenBank/DDBJ whole genome shotgun (WGS) entry which is preliminary data.</text>
</comment>
<protein>
    <submittedName>
        <fullName evidence="2">Uncharacterized protein</fullName>
    </submittedName>
</protein>
<accession>A0A1M2VYC1</accession>
<sequence length="366" mass="39290">MEDDIAFTASVWGAPAEPIPPLAVKPPSFTASPGPSTQDDFDDFDNFGTPAETAAGSGDDGEDDFGDFGDFGETQQMPVTPGGFSFGGGTYDEPESIGGHSFAPDWKPLQVDPLPSRETLQEEVDEILGPLWAHDDTSHITEDAIREVGGLSQTLVTPERYLHCSSRQLYNALLPPTPPSFQPVNWVRSRIRRQHLISLGIPVNLDEVLPRANGALPMLEIHTRPMSAPPGPRGGVSKLQTAALNSARSGTSQPGSPATTHKALVASQLRLGPRPEIDEAKMEALLDLSADELSLLPLRSVESHLTEIKEQTAKASALLTYLLQMRDGLQQDSETYNKLIGELVGEAQKIKTGKRTAGSRRGSGAL</sequence>
<dbReference type="OMA" id="FQWTRSE"/>
<evidence type="ECO:0000313" key="3">
    <source>
        <dbReference type="Proteomes" id="UP000184267"/>
    </source>
</evidence>
<evidence type="ECO:0000313" key="2">
    <source>
        <dbReference type="EMBL" id="OJT12536.1"/>
    </source>
</evidence>
<reference evidence="2 3" key="1">
    <citation type="submission" date="2016-10" db="EMBL/GenBank/DDBJ databases">
        <title>Genome sequence of the basidiomycete white-rot fungus Trametes pubescens.</title>
        <authorList>
            <person name="Makela M.R."/>
            <person name="Granchi Z."/>
            <person name="Peng M."/>
            <person name="De Vries R.P."/>
            <person name="Grigoriev I."/>
            <person name="Riley R."/>
            <person name="Hilden K."/>
        </authorList>
    </citation>
    <scope>NUCLEOTIDE SEQUENCE [LARGE SCALE GENOMIC DNA]</scope>
    <source>
        <strain evidence="2 3">FBCC735</strain>
    </source>
</reference>
<feature type="compositionally biased region" description="Polar residues" evidence="1">
    <location>
        <begin position="29"/>
        <end position="38"/>
    </location>
</feature>
<dbReference type="InterPro" id="IPR031355">
    <property type="entry name" value="YBL010C/LAA2-like"/>
</dbReference>
<gene>
    <name evidence="2" type="ORF">TRAPUB_10937</name>
</gene>
<dbReference type="PANTHER" id="PTHR38698:SF1">
    <property type="entry name" value="FUNGAL PROTEIN"/>
    <property type="match status" value="1"/>
</dbReference>
<dbReference type="OrthoDB" id="5378975at2759"/>
<organism evidence="2 3">
    <name type="scientific">Trametes pubescens</name>
    <name type="common">White-rot fungus</name>
    <dbReference type="NCBI Taxonomy" id="154538"/>
    <lineage>
        <taxon>Eukaryota</taxon>
        <taxon>Fungi</taxon>
        <taxon>Dikarya</taxon>
        <taxon>Basidiomycota</taxon>
        <taxon>Agaricomycotina</taxon>
        <taxon>Agaricomycetes</taxon>
        <taxon>Polyporales</taxon>
        <taxon>Polyporaceae</taxon>
        <taxon>Trametes</taxon>
    </lineage>
</organism>
<dbReference type="PANTHER" id="PTHR38698">
    <property type="entry name" value="EXPRESSED PROTEIN"/>
    <property type="match status" value="1"/>
</dbReference>
<keyword evidence="3" id="KW-1185">Reference proteome</keyword>
<dbReference type="AlphaFoldDB" id="A0A1M2VYC1"/>
<dbReference type="EMBL" id="MNAD01000480">
    <property type="protein sequence ID" value="OJT12536.1"/>
    <property type="molecule type" value="Genomic_DNA"/>
</dbReference>
<evidence type="ECO:0000256" key="1">
    <source>
        <dbReference type="SAM" id="MobiDB-lite"/>
    </source>
</evidence>
<dbReference type="STRING" id="154538.A0A1M2VYC1"/>